<dbReference type="InterPro" id="IPR036113">
    <property type="entry name" value="Asp/Glu-ADT_sf_sub_c"/>
</dbReference>
<dbReference type="GO" id="GO:0006450">
    <property type="term" value="P:regulation of translational fidelity"/>
    <property type="evidence" value="ECO:0007669"/>
    <property type="project" value="InterPro"/>
</dbReference>
<keyword evidence="7" id="KW-0808">Transferase</keyword>
<dbReference type="STRING" id="1423796.FC24_GL000356"/>
<dbReference type="SUPFAM" id="SSF141000">
    <property type="entry name" value="Glu-tRNAGln amidotransferase C subunit"/>
    <property type="match status" value="1"/>
</dbReference>
<protein>
    <recommendedName>
        <fullName evidence="6">Aspartyl/glutamyl-tRNA(Asn/Gln) amidotransferase subunit C</fullName>
        <shortName evidence="6">Asp/Glu-ADT subunit C</shortName>
        <ecNumber evidence="6">6.3.5.-</ecNumber>
    </recommendedName>
</protein>
<evidence type="ECO:0000256" key="5">
    <source>
        <dbReference type="ARBA" id="ARBA00047913"/>
    </source>
</evidence>
<comment type="catalytic activity">
    <reaction evidence="4 6">
        <text>L-aspartyl-tRNA(Asn) + L-glutamine + ATP + H2O = L-asparaginyl-tRNA(Asn) + L-glutamate + ADP + phosphate + 2 H(+)</text>
        <dbReference type="Rhea" id="RHEA:14513"/>
        <dbReference type="Rhea" id="RHEA-COMP:9674"/>
        <dbReference type="Rhea" id="RHEA-COMP:9677"/>
        <dbReference type="ChEBI" id="CHEBI:15377"/>
        <dbReference type="ChEBI" id="CHEBI:15378"/>
        <dbReference type="ChEBI" id="CHEBI:29985"/>
        <dbReference type="ChEBI" id="CHEBI:30616"/>
        <dbReference type="ChEBI" id="CHEBI:43474"/>
        <dbReference type="ChEBI" id="CHEBI:58359"/>
        <dbReference type="ChEBI" id="CHEBI:78515"/>
        <dbReference type="ChEBI" id="CHEBI:78516"/>
        <dbReference type="ChEBI" id="CHEBI:456216"/>
    </reaction>
</comment>
<evidence type="ECO:0000256" key="2">
    <source>
        <dbReference type="ARBA" id="ARBA00011123"/>
    </source>
</evidence>
<evidence type="ECO:0000313" key="7">
    <source>
        <dbReference type="EMBL" id="KRM99390.1"/>
    </source>
</evidence>
<evidence type="ECO:0000313" key="8">
    <source>
        <dbReference type="Proteomes" id="UP000051638"/>
    </source>
</evidence>
<dbReference type="GO" id="GO:0016740">
    <property type="term" value="F:transferase activity"/>
    <property type="evidence" value="ECO:0007669"/>
    <property type="project" value="UniProtKB-KW"/>
</dbReference>
<dbReference type="EMBL" id="AYYI01000015">
    <property type="protein sequence ID" value="KRM99390.1"/>
    <property type="molecule type" value="Genomic_DNA"/>
</dbReference>
<dbReference type="Proteomes" id="UP000051638">
    <property type="component" value="Unassembled WGS sequence"/>
</dbReference>
<keyword evidence="6" id="KW-0067">ATP-binding</keyword>
<organism evidence="7 8">
    <name type="scientific">Loigolactobacillus rennini DSM 20253</name>
    <dbReference type="NCBI Taxonomy" id="1423796"/>
    <lineage>
        <taxon>Bacteria</taxon>
        <taxon>Bacillati</taxon>
        <taxon>Bacillota</taxon>
        <taxon>Bacilli</taxon>
        <taxon>Lactobacillales</taxon>
        <taxon>Lactobacillaceae</taxon>
        <taxon>Loigolactobacillus</taxon>
    </lineage>
</organism>
<dbReference type="GO" id="GO:0050567">
    <property type="term" value="F:glutaminyl-tRNA synthase (glutamine-hydrolyzing) activity"/>
    <property type="evidence" value="ECO:0007669"/>
    <property type="project" value="UniProtKB-UniRule"/>
</dbReference>
<evidence type="ECO:0000256" key="3">
    <source>
        <dbReference type="ARBA" id="ARBA00024799"/>
    </source>
</evidence>
<dbReference type="GO" id="GO:0070681">
    <property type="term" value="P:glutaminyl-tRNAGln biosynthesis via transamidation"/>
    <property type="evidence" value="ECO:0007669"/>
    <property type="project" value="TreeGrafter"/>
</dbReference>
<evidence type="ECO:0000256" key="4">
    <source>
        <dbReference type="ARBA" id="ARBA00047380"/>
    </source>
</evidence>
<comment type="catalytic activity">
    <reaction evidence="5 6">
        <text>L-glutamyl-tRNA(Gln) + L-glutamine + ATP + H2O = L-glutaminyl-tRNA(Gln) + L-glutamate + ADP + phosphate + H(+)</text>
        <dbReference type="Rhea" id="RHEA:17521"/>
        <dbReference type="Rhea" id="RHEA-COMP:9681"/>
        <dbReference type="Rhea" id="RHEA-COMP:9684"/>
        <dbReference type="ChEBI" id="CHEBI:15377"/>
        <dbReference type="ChEBI" id="CHEBI:15378"/>
        <dbReference type="ChEBI" id="CHEBI:29985"/>
        <dbReference type="ChEBI" id="CHEBI:30616"/>
        <dbReference type="ChEBI" id="CHEBI:43474"/>
        <dbReference type="ChEBI" id="CHEBI:58359"/>
        <dbReference type="ChEBI" id="CHEBI:78520"/>
        <dbReference type="ChEBI" id="CHEBI:78521"/>
        <dbReference type="ChEBI" id="CHEBI:456216"/>
    </reaction>
</comment>
<evidence type="ECO:0000256" key="6">
    <source>
        <dbReference type="HAMAP-Rule" id="MF_00122"/>
    </source>
</evidence>
<dbReference type="NCBIfam" id="TIGR00135">
    <property type="entry name" value="gatC"/>
    <property type="match status" value="1"/>
</dbReference>
<dbReference type="PANTHER" id="PTHR15004">
    <property type="entry name" value="GLUTAMYL-TRNA(GLN) AMIDOTRANSFERASE SUBUNIT C, MITOCHONDRIAL"/>
    <property type="match status" value="1"/>
</dbReference>
<comment type="function">
    <text evidence="3 6">Allows the formation of correctly charged Asn-tRNA(Asn) or Gln-tRNA(Gln) through the transamidation of misacylated Asp-tRNA(Asn) or Glu-tRNA(Gln) in organisms which lack either or both of asparaginyl-tRNA or glutaminyl-tRNA synthetases. The reaction takes place in the presence of glutamine and ATP through an activated phospho-Asp-tRNA(Asn) or phospho-Glu-tRNA(Gln).</text>
</comment>
<keyword evidence="6" id="KW-0547">Nucleotide-binding</keyword>
<dbReference type="HAMAP" id="MF_00122">
    <property type="entry name" value="GatC"/>
    <property type="match status" value="1"/>
</dbReference>
<dbReference type="PATRIC" id="fig|1423796.3.peg.367"/>
<sequence length="104" mass="11605">MAISKEQVEHVANLARLSFNDQELNQFTDQLSEITDMFNQLQVVDTKNVTPMNYVGDLDNVLRADNPAPADPKERQALLDNAPDTQDGFIKVPAIFNKGEDDGE</sequence>
<dbReference type="OrthoDB" id="9813938at2"/>
<dbReference type="PANTHER" id="PTHR15004:SF0">
    <property type="entry name" value="GLUTAMYL-TRNA(GLN) AMIDOTRANSFERASE SUBUNIT C, MITOCHONDRIAL"/>
    <property type="match status" value="1"/>
</dbReference>
<proteinExistence type="inferred from homology"/>
<comment type="similarity">
    <text evidence="1 6">Belongs to the GatC family.</text>
</comment>
<evidence type="ECO:0000256" key="1">
    <source>
        <dbReference type="ARBA" id="ARBA00010757"/>
    </source>
</evidence>
<gene>
    <name evidence="6" type="primary">gatC</name>
    <name evidence="7" type="ORF">FC24_GL000356</name>
</gene>
<dbReference type="GO" id="GO:0005524">
    <property type="term" value="F:ATP binding"/>
    <property type="evidence" value="ECO:0007669"/>
    <property type="project" value="UniProtKB-KW"/>
</dbReference>
<dbReference type="Gene3D" id="1.10.20.60">
    <property type="entry name" value="Glu-tRNAGln amidotransferase C subunit, N-terminal domain"/>
    <property type="match status" value="1"/>
</dbReference>
<keyword evidence="6" id="KW-0648">Protein biosynthesis</keyword>
<dbReference type="EC" id="6.3.5.-" evidence="6"/>
<comment type="caution">
    <text evidence="7">The sequence shown here is derived from an EMBL/GenBank/DDBJ whole genome shotgun (WGS) entry which is preliminary data.</text>
</comment>
<name>A0A0R2D5I4_9LACO</name>
<keyword evidence="6" id="KW-0436">Ligase</keyword>
<dbReference type="RefSeq" id="WP_057873272.1">
    <property type="nucleotide sequence ID" value="NZ_AYYI01000015.1"/>
</dbReference>
<dbReference type="InterPro" id="IPR003837">
    <property type="entry name" value="GatC"/>
</dbReference>
<keyword evidence="8" id="KW-1185">Reference proteome</keyword>
<dbReference type="GO" id="GO:0050566">
    <property type="term" value="F:asparaginyl-tRNA synthase (glutamine-hydrolyzing) activity"/>
    <property type="evidence" value="ECO:0007669"/>
    <property type="project" value="RHEA"/>
</dbReference>
<dbReference type="GO" id="GO:0006412">
    <property type="term" value="P:translation"/>
    <property type="evidence" value="ECO:0007669"/>
    <property type="project" value="UniProtKB-UniRule"/>
</dbReference>
<comment type="subunit">
    <text evidence="2 6">Heterotrimer of A, B and C subunits.</text>
</comment>
<dbReference type="Pfam" id="PF02686">
    <property type="entry name" value="GatC"/>
    <property type="match status" value="1"/>
</dbReference>
<accession>A0A0R2D5I4</accession>
<reference evidence="7 8" key="1">
    <citation type="journal article" date="2015" name="Genome Announc.">
        <title>Expanding the biotechnology potential of lactobacilli through comparative genomics of 213 strains and associated genera.</title>
        <authorList>
            <person name="Sun Z."/>
            <person name="Harris H.M."/>
            <person name="McCann A."/>
            <person name="Guo C."/>
            <person name="Argimon S."/>
            <person name="Zhang W."/>
            <person name="Yang X."/>
            <person name="Jeffery I.B."/>
            <person name="Cooney J.C."/>
            <person name="Kagawa T.F."/>
            <person name="Liu W."/>
            <person name="Song Y."/>
            <person name="Salvetti E."/>
            <person name="Wrobel A."/>
            <person name="Rasinkangas P."/>
            <person name="Parkhill J."/>
            <person name="Rea M.C."/>
            <person name="O'Sullivan O."/>
            <person name="Ritari J."/>
            <person name="Douillard F.P."/>
            <person name="Paul Ross R."/>
            <person name="Yang R."/>
            <person name="Briner A.E."/>
            <person name="Felis G.E."/>
            <person name="de Vos W.M."/>
            <person name="Barrangou R."/>
            <person name="Klaenhammer T.R."/>
            <person name="Caufield P.W."/>
            <person name="Cui Y."/>
            <person name="Zhang H."/>
            <person name="O'Toole P.W."/>
        </authorList>
    </citation>
    <scope>NUCLEOTIDE SEQUENCE [LARGE SCALE GENOMIC DNA]</scope>
    <source>
        <strain evidence="7 8">DSM 20253</strain>
    </source>
</reference>
<dbReference type="AlphaFoldDB" id="A0A0R2D5I4"/>